<dbReference type="Proteomes" id="UP000291116">
    <property type="component" value="Unassembled WGS sequence"/>
</dbReference>
<sequence>MIAGIGSVATGVFKTNIDQKEQLELLVRERTQVIHFKTKELRRINVAFEACETAIAITDSSRVVIWANNAFEKLAKRTTTVQPSLGEQSRVSATSDTDALNETCSSVGRQLTDVIVLNDSTNETKLRGAFDFLSPRHDEINIIGDDCTNSSRGKSDYRLEVTPFVDYDEGTKTISNDNDNNLFLVAFHDITADRARKQAENMAREEALLSKAMKESMVTLTVRISVLEFFLNVSFFHSNSDLKLTSTSFSTNLVRHLLSMNYEHHYKG</sequence>
<protein>
    <recommendedName>
        <fullName evidence="3">PAS domain-containing protein</fullName>
    </recommendedName>
</protein>
<evidence type="ECO:0000313" key="1">
    <source>
        <dbReference type="EMBL" id="VEU39412.1"/>
    </source>
</evidence>
<evidence type="ECO:0000313" key="2">
    <source>
        <dbReference type="Proteomes" id="UP000291116"/>
    </source>
</evidence>
<dbReference type="AlphaFoldDB" id="A0A448ZBI3"/>
<keyword evidence="2" id="KW-1185">Reference proteome</keyword>
<dbReference type="EMBL" id="CAACVS010000221">
    <property type="protein sequence ID" value="VEU39412.1"/>
    <property type="molecule type" value="Genomic_DNA"/>
</dbReference>
<reference evidence="1 2" key="1">
    <citation type="submission" date="2019-01" db="EMBL/GenBank/DDBJ databases">
        <authorList>
            <person name="Ferrante I. M."/>
        </authorList>
    </citation>
    <scope>NUCLEOTIDE SEQUENCE [LARGE SCALE GENOMIC DNA]</scope>
    <source>
        <strain evidence="1 2">B856</strain>
    </source>
</reference>
<name>A0A448ZBI3_9STRA</name>
<gene>
    <name evidence="1" type="ORF">PSNMU_V1.4_AUG-EV-PASAV3_0062600</name>
</gene>
<proteinExistence type="predicted"/>
<organism evidence="1 2">
    <name type="scientific">Pseudo-nitzschia multistriata</name>
    <dbReference type="NCBI Taxonomy" id="183589"/>
    <lineage>
        <taxon>Eukaryota</taxon>
        <taxon>Sar</taxon>
        <taxon>Stramenopiles</taxon>
        <taxon>Ochrophyta</taxon>
        <taxon>Bacillariophyta</taxon>
        <taxon>Bacillariophyceae</taxon>
        <taxon>Bacillariophycidae</taxon>
        <taxon>Bacillariales</taxon>
        <taxon>Bacillariaceae</taxon>
        <taxon>Pseudo-nitzschia</taxon>
    </lineage>
</organism>
<accession>A0A448ZBI3</accession>
<evidence type="ECO:0008006" key="3">
    <source>
        <dbReference type="Google" id="ProtNLM"/>
    </source>
</evidence>